<evidence type="ECO:0000313" key="1">
    <source>
        <dbReference type="EMBL" id="ADI05160.1"/>
    </source>
</evidence>
<organism evidence="1 2">
    <name type="scientific">Streptomyces bingchenggensis (strain BCW-1)</name>
    <dbReference type="NCBI Taxonomy" id="749414"/>
    <lineage>
        <taxon>Bacteria</taxon>
        <taxon>Bacillati</taxon>
        <taxon>Actinomycetota</taxon>
        <taxon>Actinomycetes</taxon>
        <taxon>Kitasatosporales</taxon>
        <taxon>Streptomycetaceae</taxon>
        <taxon>Streptomyces</taxon>
    </lineage>
</organism>
<dbReference type="eggNOG" id="ENOG5033EI0">
    <property type="taxonomic scope" value="Bacteria"/>
</dbReference>
<dbReference type="Proteomes" id="UP000000377">
    <property type="component" value="Chromosome"/>
</dbReference>
<dbReference type="AlphaFoldDB" id="D7BRJ7"/>
<dbReference type="EMBL" id="CP002047">
    <property type="protein sequence ID" value="ADI05160.1"/>
    <property type="molecule type" value="Genomic_DNA"/>
</dbReference>
<protein>
    <submittedName>
        <fullName evidence="1">Uncharacterized protein</fullName>
    </submittedName>
</protein>
<name>D7BRJ7_STRBB</name>
<accession>D7BRJ7</accession>
<dbReference type="KEGG" id="sbh:SBI_02039"/>
<proteinExistence type="predicted"/>
<dbReference type="HOGENOM" id="CLU_144203_0_0_11"/>
<dbReference type="STRING" id="749414.SBI_02039"/>
<reference evidence="1 2" key="1">
    <citation type="journal article" date="2010" name="J. Bacteriol.">
        <title>Genome sequence of the milbemycin-producing bacterium Streptomyces bingchenggensis.</title>
        <authorList>
            <person name="Wang X.J."/>
            <person name="Yan Y.J."/>
            <person name="Zhang B."/>
            <person name="An J."/>
            <person name="Wang J.J."/>
            <person name="Tian J."/>
            <person name="Jiang L."/>
            <person name="Chen Y.H."/>
            <person name="Huang S.X."/>
            <person name="Yin M."/>
            <person name="Zhang J."/>
            <person name="Gao A.L."/>
            <person name="Liu C.X."/>
            <person name="Zhu Z.X."/>
            <person name="Xiang W.S."/>
        </authorList>
    </citation>
    <scope>NUCLEOTIDE SEQUENCE [LARGE SCALE GENOMIC DNA]</scope>
    <source>
        <strain evidence="1 2">BCW-1</strain>
    </source>
</reference>
<sequence length="160" mass="17878">MIGVMDAVVQWVRTEWTKSSRGGPEAARRNAAPLAFPLPPGFASSVHEVVMREADSFESHASVRELPDAGVALREDGGLLRIGPLQVSMFSMPRRHRRPPAVRLAPGEWLRWQINHRFVGLCGGEWFYRLDTLNVAYGPAAPDVFLGSPTRRVDERAHLR</sequence>
<evidence type="ECO:0000313" key="2">
    <source>
        <dbReference type="Proteomes" id="UP000000377"/>
    </source>
</evidence>
<keyword evidence="2" id="KW-1185">Reference proteome</keyword>
<dbReference type="PATRIC" id="fig|749414.3.peg.2109"/>
<gene>
    <name evidence="1" type="ordered locus">SBI_02039</name>
</gene>